<name>A0A6D2KBM7_9BRAS</name>
<keyword evidence="3" id="KW-1185">Reference proteome</keyword>
<reference evidence="2" key="1">
    <citation type="submission" date="2020-01" db="EMBL/GenBank/DDBJ databases">
        <authorList>
            <person name="Mishra B."/>
        </authorList>
    </citation>
    <scope>NUCLEOTIDE SEQUENCE [LARGE SCALE GENOMIC DNA]</scope>
</reference>
<sequence length="200" mass="23192">MTYYDNSTTPRESSEMRHQAGTAMNWTSEEQAILSDGLARYSLEPTISRYAKIASRLQNKTIRDVALRCKWIYKKESNKRRKEDHNGSRKARVDNKEIIDMVVASNLAPHLLPREEDGITYELLKQNEQLFNQISANLTSSRLTENSILFYKIRGNIRELLKNLNENVPETMKHMPQLPEKLNDDLLDSFLPPTDLPMLL</sequence>
<dbReference type="InterPro" id="IPR009057">
    <property type="entry name" value="Homeodomain-like_sf"/>
</dbReference>
<comment type="caution">
    <text evidence="2">The sequence shown here is derived from an EMBL/GenBank/DDBJ whole genome shotgun (WGS) entry which is preliminary data.</text>
</comment>
<dbReference type="PANTHER" id="PTHR14000">
    <property type="entry name" value="FINGER CCCH DOMAIN PROTEIN, PUTATIVE (DUF3755)-RELATED"/>
    <property type="match status" value="1"/>
</dbReference>
<feature type="region of interest" description="Disordered" evidence="1">
    <location>
        <begin position="1"/>
        <end position="22"/>
    </location>
</feature>
<dbReference type="Proteomes" id="UP000467841">
    <property type="component" value="Unassembled WGS sequence"/>
</dbReference>
<dbReference type="OrthoDB" id="1090283at2759"/>
<protein>
    <recommendedName>
        <fullName evidence="4">Myb-like domain-containing protein</fullName>
    </recommendedName>
</protein>
<dbReference type="PANTHER" id="PTHR14000:SF45">
    <property type="entry name" value="FINGER CCCH DOMAIN PROTEIN, PUTATIVE (DUF3755)-RELATED"/>
    <property type="match status" value="1"/>
</dbReference>
<dbReference type="InterPro" id="IPR001005">
    <property type="entry name" value="SANT/Myb"/>
</dbReference>
<dbReference type="AlphaFoldDB" id="A0A6D2KBM7"/>
<evidence type="ECO:0008006" key="4">
    <source>
        <dbReference type="Google" id="ProtNLM"/>
    </source>
</evidence>
<accession>A0A6D2KBM7</accession>
<feature type="compositionally biased region" description="Polar residues" evidence="1">
    <location>
        <begin position="1"/>
        <end position="11"/>
    </location>
</feature>
<dbReference type="CDD" id="cd00167">
    <property type="entry name" value="SANT"/>
    <property type="match status" value="1"/>
</dbReference>
<dbReference type="EMBL" id="CACVBM020001451">
    <property type="protein sequence ID" value="CAA7050474.1"/>
    <property type="molecule type" value="Genomic_DNA"/>
</dbReference>
<dbReference type="Gene3D" id="1.10.10.60">
    <property type="entry name" value="Homeodomain-like"/>
    <property type="match status" value="1"/>
</dbReference>
<dbReference type="SUPFAM" id="SSF46689">
    <property type="entry name" value="Homeodomain-like"/>
    <property type="match status" value="1"/>
</dbReference>
<evidence type="ECO:0000313" key="2">
    <source>
        <dbReference type="EMBL" id="CAA7050474.1"/>
    </source>
</evidence>
<evidence type="ECO:0000256" key="1">
    <source>
        <dbReference type="SAM" id="MobiDB-lite"/>
    </source>
</evidence>
<evidence type="ECO:0000313" key="3">
    <source>
        <dbReference type="Proteomes" id="UP000467841"/>
    </source>
</evidence>
<organism evidence="2 3">
    <name type="scientific">Microthlaspi erraticum</name>
    <dbReference type="NCBI Taxonomy" id="1685480"/>
    <lineage>
        <taxon>Eukaryota</taxon>
        <taxon>Viridiplantae</taxon>
        <taxon>Streptophyta</taxon>
        <taxon>Embryophyta</taxon>
        <taxon>Tracheophyta</taxon>
        <taxon>Spermatophyta</taxon>
        <taxon>Magnoliopsida</taxon>
        <taxon>eudicotyledons</taxon>
        <taxon>Gunneridae</taxon>
        <taxon>Pentapetalae</taxon>
        <taxon>rosids</taxon>
        <taxon>malvids</taxon>
        <taxon>Brassicales</taxon>
        <taxon>Brassicaceae</taxon>
        <taxon>Coluteocarpeae</taxon>
        <taxon>Microthlaspi</taxon>
    </lineage>
</organism>
<proteinExistence type="predicted"/>
<gene>
    <name evidence="2" type="ORF">MERR_LOCUS37709</name>
</gene>